<organism evidence="3 4">
    <name type="scientific">Desulfobacter latus</name>
    <dbReference type="NCBI Taxonomy" id="2292"/>
    <lineage>
        <taxon>Bacteria</taxon>
        <taxon>Pseudomonadati</taxon>
        <taxon>Thermodesulfobacteriota</taxon>
        <taxon>Desulfobacteria</taxon>
        <taxon>Desulfobacterales</taxon>
        <taxon>Desulfobacteraceae</taxon>
        <taxon>Desulfobacter</taxon>
    </lineage>
</organism>
<sequence length="460" mass="51512">MKIDPNIKILVVDDSGTMRIMFQQILKQVGFENLIMAKNGNDGIEKVNAQKIDLVISDWNMPEKDGLDFLKWLRSEKAYKDLPFIMATAQADKGQQIAIMEAGGNGHVPKPFTADQIRDAIKKAMSPAGKQEQKKKKRNVLAGKVDLKVAHIQITDHLVLGALKHRIEQGEVTPGHFNLITDQMQGWNPIQDGLENGDIDCAFVLAPIAMDLFAYDAPIKLVLLAHKNGSTFVRSRRWDRQQESLHTFYKDKVVDIPHKMSVHHMLAHQFLLDLGLNPGVPGKEIINVRFEVVPPVQMPGIMKENSNVGAFMVAEPIATKSMVSDIGDLEFFSATKWKDHPCCVVAMQDDFMEKFPEAAQEFVSLLIETGAYVEADKERAAQIGTDFLDPDKKIGLNPNVLQTVFSQPLAIKMNDLYPVLEDLDAIQQYMHDVMHIGRLIDLEKFVYTGFADNAQPVDAS</sequence>
<comment type="caution">
    <text evidence="3">The sequence shown here is derived from an EMBL/GenBank/DDBJ whole genome shotgun (WGS) entry which is preliminary data.</text>
</comment>
<reference evidence="3 4" key="1">
    <citation type="submission" date="2020-06" db="EMBL/GenBank/DDBJ databases">
        <title>High-quality draft genome of sulfate reducer Desulfobacter latus type strain AcrS2 isolated from marine sediment.</title>
        <authorList>
            <person name="Hoppe M."/>
            <person name="Larsen C.K."/>
            <person name="Marshall I.P.G."/>
            <person name="Schramm A."/>
            <person name="Marietou A.G."/>
        </authorList>
    </citation>
    <scope>NUCLEOTIDE SEQUENCE [LARGE SCALE GENOMIC DNA]</scope>
    <source>
        <strain evidence="3 4">AcRS2</strain>
    </source>
</reference>
<dbReference type="Proteomes" id="UP000553343">
    <property type="component" value="Unassembled WGS sequence"/>
</dbReference>
<dbReference type="SUPFAM" id="SSF53850">
    <property type="entry name" value="Periplasmic binding protein-like II"/>
    <property type="match status" value="1"/>
</dbReference>
<evidence type="ECO:0000313" key="4">
    <source>
        <dbReference type="Proteomes" id="UP000553343"/>
    </source>
</evidence>
<gene>
    <name evidence="3" type="ORF">HXW94_09155</name>
</gene>
<dbReference type="SMART" id="SM00448">
    <property type="entry name" value="REC"/>
    <property type="match status" value="1"/>
</dbReference>
<dbReference type="InterPro" id="IPR011006">
    <property type="entry name" value="CheY-like_superfamily"/>
</dbReference>
<dbReference type="PANTHER" id="PTHR43228:SF1">
    <property type="entry name" value="TWO-COMPONENT RESPONSE REGULATOR ARR22"/>
    <property type="match status" value="1"/>
</dbReference>
<evidence type="ECO:0000259" key="2">
    <source>
        <dbReference type="PROSITE" id="PS50110"/>
    </source>
</evidence>
<dbReference type="InterPro" id="IPR052048">
    <property type="entry name" value="ST_Response_Regulator"/>
</dbReference>
<accession>A0A850SYD7</accession>
<dbReference type="Gene3D" id="3.40.50.2300">
    <property type="match status" value="1"/>
</dbReference>
<evidence type="ECO:0000256" key="1">
    <source>
        <dbReference type="PROSITE-ProRule" id="PRU00169"/>
    </source>
</evidence>
<dbReference type="AlphaFoldDB" id="A0A850SYD7"/>
<proteinExistence type="predicted"/>
<dbReference type="InterPro" id="IPR001789">
    <property type="entry name" value="Sig_transdc_resp-reg_receiver"/>
</dbReference>
<protein>
    <submittedName>
        <fullName evidence="3">Response regulator</fullName>
    </submittedName>
</protein>
<feature type="modified residue" description="4-aspartylphosphate" evidence="1">
    <location>
        <position position="58"/>
    </location>
</feature>
<dbReference type="PROSITE" id="PS50110">
    <property type="entry name" value="RESPONSE_REGULATORY"/>
    <property type="match status" value="1"/>
</dbReference>
<keyword evidence="4" id="KW-1185">Reference proteome</keyword>
<name>A0A850SYD7_9BACT</name>
<dbReference type="EMBL" id="JACADJ010000026">
    <property type="protein sequence ID" value="NWH05150.1"/>
    <property type="molecule type" value="Genomic_DNA"/>
</dbReference>
<feature type="domain" description="Response regulatory" evidence="2">
    <location>
        <begin position="8"/>
        <end position="125"/>
    </location>
</feature>
<keyword evidence="1" id="KW-0597">Phosphoprotein</keyword>
<dbReference type="Pfam" id="PF13379">
    <property type="entry name" value="NMT1_2"/>
    <property type="match status" value="1"/>
</dbReference>
<evidence type="ECO:0000313" key="3">
    <source>
        <dbReference type="EMBL" id="NWH05150.1"/>
    </source>
</evidence>
<dbReference type="Gene3D" id="3.40.190.10">
    <property type="entry name" value="Periplasmic binding protein-like II"/>
    <property type="match status" value="2"/>
</dbReference>
<dbReference type="SUPFAM" id="SSF52172">
    <property type="entry name" value="CheY-like"/>
    <property type="match status" value="1"/>
</dbReference>
<dbReference type="PANTHER" id="PTHR43228">
    <property type="entry name" value="TWO-COMPONENT RESPONSE REGULATOR"/>
    <property type="match status" value="1"/>
</dbReference>
<dbReference type="Pfam" id="PF00072">
    <property type="entry name" value="Response_reg"/>
    <property type="match status" value="1"/>
</dbReference>
<dbReference type="RefSeq" id="WP_178366607.1">
    <property type="nucleotide sequence ID" value="NZ_JACADJ010000026.1"/>
</dbReference>
<dbReference type="GO" id="GO:0000160">
    <property type="term" value="P:phosphorelay signal transduction system"/>
    <property type="evidence" value="ECO:0007669"/>
    <property type="project" value="InterPro"/>
</dbReference>